<proteinExistence type="predicted"/>
<dbReference type="AlphaFoldDB" id="X1TSN6"/>
<protein>
    <submittedName>
        <fullName evidence="1">Uncharacterized protein</fullName>
    </submittedName>
</protein>
<dbReference type="EMBL" id="BARW01031980">
    <property type="protein sequence ID" value="GAJ08284.1"/>
    <property type="molecule type" value="Genomic_DNA"/>
</dbReference>
<feature type="non-terminal residue" evidence="1">
    <location>
        <position position="1"/>
    </location>
</feature>
<comment type="caution">
    <text evidence="1">The sequence shown here is derived from an EMBL/GenBank/DDBJ whole genome shotgun (WGS) entry which is preliminary data.</text>
</comment>
<organism evidence="1">
    <name type="scientific">marine sediment metagenome</name>
    <dbReference type="NCBI Taxonomy" id="412755"/>
    <lineage>
        <taxon>unclassified sequences</taxon>
        <taxon>metagenomes</taxon>
        <taxon>ecological metagenomes</taxon>
    </lineage>
</organism>
<accession>X1TSN6</accession>
<reference evidence="1" key="1">
    <citation type="journal article" date="2014" name="Front. Microbiol.">
        <title>High frequency of phylogenetically diverse reductive dehalogenase-homologous genes in deep subseafloor sedimentary metagenomes.</title>
        <authorList>
            <person name="Kawai M."/>
            <person name="Futagami T."/>
            <person name="Toyoda A."/>
            <person name="Takaki Y."/>
            <person name="Nishi S."/>
            <person name="Hori S."/>
            <person name="Arai W."/>
            <person name="Tsubouchi T."/>
            <person name="Morono Y."/>
            <person name="Uchiyama I."/>
            <person name="Ito T."/>
            <person name="Fujiyama A."/>
            <person name="Inagaki F."/>
            <person name="Takami H."/>
        </authorList>
    </citation>
    <scope>NUCLEOTIDE SEQUENCE</scope>
    <source>
        <strain evidence="1">Expedition CK06-06</strain>
    </source>
</reference>
<name>X1TSN6_9ZZZZ</name>
<evidence type="ECO:0000313" key="1">
    <source>
        <dbReference type="EMBL" id="GAJ08284.1"/>
    </source>
</evidence>
<sequence>VFYFIIMKKTIWTPRLYGRCDFGVYLDRDFAKEMFQSKVPTERQTRMNELANEELKRLGTDWLNPYTFYKDSCFITQFYIGQNGVWLSTNRQTIDNLLKEKESSKLIEYDSHNIDTPKQAYVLMALFDKWVEYADAFKSD</sequence>
<gene>
    <name evidence="1" type="ORF">S12H4_50728</name>
</gene>